<dbReference type="InterPro" id="IPR036388">
    <property type="entry name" value="WH-like_DNA-bd_sf"/>
</dbReference>
<dbReference type="PANTHER" id="PTHR30346">
    <property type="entry name" value="TRANSCRIPTIONAL DUAL REGULATOR HCAR-RELATED"/>
    <property type="match status" value="1"/>
</dbReference>
<keyword evidence="10" id="KW-1185">Reference proteome</keyword>
<dbReference type="SUPFAM" id="SSF53850">
    <property type="entry name" value="Periplasmic binding protein-like II"/>
    <property type="match status" value="1"/>
</dbReference>
<dbReference type="Gene3D" id="1.10.10.10">
    <property type="entry name" value="Winged helix-like DNA-binding domain superfamily/Winged helix DNA-binding domain"/>
    <property type="match status" value="1"/>
</dbReference>
<proteinExistence type="inferred from homology"/>
<protein>
    <submittedName>
        <fullName evidence="7">LysR family transcriptional regulator</fullName>
    </submittedName>
</protein>
<organism evidence="7 9">
    <name type="scientific">Nocardia cyriacigeorgica</name>
    <dbReference type="NCBI Taxonomy" id="135487"/>
    <lineage>
        <taxon>Bacteria</taxon>
        <taxon>Bacillati</taxon>
        <taxon>Actinomycetota</taxon>
        <taxon>Actinomycetes</taxon>
        <taxon>Mycobacteriales</taxon>
        <taxon>Nocardiaceae</taxon>
        <taxon>Nocardia</taxon>
    </lineage>
</organism>
<dbReference type="InterPro" id="IPR005119">
    <property type="entry name" value="LysR_subst-bd"/>
</dbReference>
<dbReference type="EMBL" id="JAAGUZ010000013">
    <property type="protein sequence ID" value="NEW44154.1"/>
    <property type="molecule type" value="Genomic_DNA"/>
</dbReference>
<keyword evidence="2" id="KW-0805">Transcription regulation</keyword>
<evidence type="ECO:0000259" key="6">
    <source>
        <dbReference type="PROSITE" id="PS50931"/>
    </source>
</evidence>
<accession>A0A6P1D3X6</accession>
<dbReference type="AlphaFoldDB" id="A0A6P1D3X6"/>
<reference evidence="9 10" key="1">
    <citation type="submission" date="2020-01" db="EMBL/GenBank/DDBJ databases">
        <title>Genetics and antimicrobial susceptibilities of Nocardia species isolated from the soil; a comparison with species isolated from humans.</title>
        <authorList>
            <person name="Carrasco G."/>
            <person name="Monzon S."/>
            <person name="Sansegundo M."/>
            <person name="Garcia E."/>
            <person name="Garrido N."/>
            <person name="Medina M.J."/>
            <person name="Villalon P."/>
            <person name="Ramirez-Arocha A.C."/>
            <person name="Jimenez P."/>
            <person name="Cuesta I."/>
            <person name="Valdezate S."/>
        </authorList>
    </citation>
    <scope>NUCLEOTIDE SEQUENCE [LARGE SCALE GENOMIC DNA]</scope>
    <source>
        <strain evidence="7 9">CNM20110639</strain>
        <strain evidence="8 10">CNM20110649</strain>
    </source>
</reference>
<evidence type="ECO:0000256" key="3">
    <source>
        <dbReference type="ARBA" id="ARBA00023125"/>
    </source>
</evidence>
<dbReference type="FunFam" id="1.10.10.10:FF:000001">
    <property type="entry name" value="LysR family transcriptional regulator"/>
    <property type="match status" value="1"/>
</dbReference>
<dbReference type="PANTHER" id="PTHR30346:SF0">
    <property type="entry name" value="HCA OPERON TRANSCRIPTIONAL ACTIVATOR HCAR"/>
    <property type="match status" value="1"/>
</dbReference>
<keyword evidence="5" id="KW-0804">Transcription</keyword>
<evidence type="ECO:0000313" key="7">
    <source>
        <dbReference type="EMBL" id="NEW44154.1"/>
    </source>
</evidence>
<evidence type="ECO:0000256" key="5">
    <source>
        <dbReference type="ARBA" id="ARBA00023163"/>
    </source>
</evidence>
<dbReference type="GO" id="GO:0003700">
    <property type="term" value="F:DNA-binding transcription factor activity"/>
    <property type="evidence" value="ECO:0007669"/>
    <property type="project" value="InterPro"/>
</dbReference>
<dbReference type="Pfam" id="PF03466">
    <property type="entry name" value="LysR_substrate"/>
    <property type="match status" value="1"/>
</dbReference>
<comment type="similarity">
    <text evidence="1">Belongs to the LysR transcriptional regulatory family.</text>
</comment>
<dbReference type="CDD" id="cd08414">
    <property type="entry name" value="PBP2_LTTR_aromatics_like"/>
    <property type="match status" value="1"/>
</dbReference>
<evidence type="ECO:0000256" key="4">
    <source>
        <dbReference type="ARBA" id="ARBA00023159"/>
    </source>
</evidence>
<dbReference type="PROSITE" id="PS50931">
    <property type="entry name" value="HTH_LYSR"/>
    <property type="match status" value="1"/>
</dbReference>
<feature type="domain" description="HTH lysR-type" evidence="6">
    <location>
        <begin position="1"/>
        <end position="58"/>
    </location>
</feature>
<sequence>MEMRDIEIFLTLAEELHFGRTAQRLHIGQSRVSHAIRKQERRIGAPLFTRNSRNVALTPIGEQLRDDLRRGSQLIETAVARAKAAAKGMGDTLTVGIMGALGHVIEPVLREFTDAYPGVDLMMREAHFSDPFGPLRAGEVDIQLLWLPVEEPDITVGPTVLIEPMRLAVATGSELARRTTVAVEELGDQTLCDIGTAAPAYWADELIPPHTPSGRPIRRGPRVHTFQEMLATIAAGRAVALAQEHCVDYYARPGIAYVPMPDGPRCRWTFVWRTGTDTDTIRAFAAATASAAETDRQG</sequence>
<dbReference type="Proteomes" id="UP000470876">
    <property type="component" value="Unassembled WGS sequence"/>
</dbReference>
<dbReference type="EMBL" id="JAAGUX010000016">
    <property type="protein sequence ID" value="NEW56336.1"/>
    <property type="molecule type" value="Genomic_DNA"/>
</dbReference>
<dbReference type="Proteomes" id="UP000468928">
    <property type="component" value="Unassembled WGS sequence"/>
</dbReference>
<dbReference type="GO" id="GO:0003677">
    <property type="term" value="F:DNA binding"/>
    <property type="evidence" value="ECO:0007669"/>
    <property type="project" value="UniProtKB-KW"/>
</dbReference>
<dbReference type="InterPro" id="IPR000847">
    <property type="entry name" value="LysR_HTH_N"/>
</dbReference>
<evidence type="ECO:0000256" key="1">
    <source>
        <dbReference type="ARBA" id="ARBA00009437"/>
    </source>
</evidence>
<evidence type="ECO:0000256" key="2">
    <source>
        <dbReference type="ARBA" id="ARBA00023015"/>
    </source>
</evidence>
<keyword evidence="4" id="KW-0010">Activator</keyword>
<evidence type="ECO:0000313" key="10">
    <source>
        <dbReference type="Proteomes" id="UP000470876"/>
    </source>
</evidence>
<dbReference type="GO" id="GO:0032993">
    <property type="term" value="C:protein-DNA complex"/>
    <property type="evidence" value="ECO:0007669"/>
    <property type="project" value="TreeGrafter"/>
</dbReference>
<evidence type="ECO:0000313" key="8">
    <source>
        <dbReference type="EMBL" id="NEW56336.1"/>
    </source>
</evidence>
<name>A0A6P1D3X6_9NOCA</name>
<keyword evidence="3" id="KW-0238">DNA-binding</keyword>
<dbReference type="SUPFAM" id="SSF46785">
    <property type="entry name" value="Winged helix' DNA-binding domain"/>
    <property type="match status" value="1"/>
</dbReference>
<dbReference type="InterPro" id="IPR036390">
    <property type="entry name" value="WH_DNA-bd_sf"/>
</dbReference>
<evidence type="ECO:0000313" key="9">
    <source>
        <dbReference type="Proteomes" id="UP000468928"/>
    </source>
</evidence>
<dbReference type="Pfam" id="PF00126">
    <property type="entry name" value="HTH_1"/>
    <property type="match status" value="1"/>
</dbReference>
<gene>
    <name evidence="7" type="ORF">GV789_06735</name>
    <name evidence="8" type="ORF">GV794_11825</name>
</gene>
<comment type="caution">
    <text evidence="7">The sequence shown here is derived from an EMBL/GenBank/DDBJ whole genome shotgun (WGS) entry which is preliminary data.</text>
</comment>
<dbReference type="Gene3D" id="3.40.190.10">
    <property type="entry name" value="Periplasmic binding protein-like II"/>
    <property type="match status" value="2"/>
</dbReference>